<dbReference type="RefSeq" id="WP_311948211.1">
    <property type="nucleotide sequence ID" value="NZ_JAVLVU010000001.1"/>
</dbReference>
<name>A0ABU3GQN6_9SPHI</name>
<dbReference type="EMBL" id="JAVLVU010000001">
    <property type="protein sequence ID" value="MDT3402072.1"/>
    <property type="molecule type" value="Genomic_DNA"/>
</dbReference>
<evidence type="ECO:0000313" key="2">
    <source>
        <dbReference type="EMBL" id="MDT3402072.1"/>
    </source>
</evidence>
<organism evidence="2 3">
    <name type="scientific">Mucilaginibacter terrae</name>
    <dbReference type="NCBI Taxonomy" id="1955052"/>
    <lineage>
        <taxon>Bacteria</taxon>
        <taxon>Pseudomonadati</taxon>
        <taxon>Bacteroidota</taxon>
        <taxon>Sphingobacteriia</taxon>
        <taxon>Sphingobacteriales</taxon>
        <taxon>Sphingobacteriaceae</taxon>
        <taxon>Mucilaginibacter</taxon>
    </lineage>
</organism>
<comment type="caution">
    <text evidence="2">The sequence shown here is derived from an EMBL/GenBank/DDBJ whole genome shotgun (WGS) entry which is preliminary data.</text>
</comment>
<reference evidence="3" key="1">
    <citation type="submission" date="2023-07" db="EMBL/GenBank/DDBJ databases">
        <title>Functional and genomic diversity of the sorghum phyllosphere microbiome.</title>
        <authorList>
            <person name="Shade A."/>
        </authorList>
    </citation>
    <scope>NUCLEOTIDE SEQUENCE [LARGE SCALE GENOMIC DNA]</scope>
    <source>
        <strain evidence="3">SORGH_AS_0422</strain>
    </source>
</reference>
<keyword evidence="3" id="KW-1185">Reference proteome</keyword>
<dbReference type="Pfam" id="PF14129">
    <property type="entry name" value="DUF4296"/>
    <property type="match status" value="1"/>
</dbReference>
<evidence type="ECO:0000313" key="3">
    <source>
        <dbReference type="Proteomes" id="UP001258315"/>
    </source>
</evidence>
<dbReference type="PROSITE" id="PS51257">
    <property type="entry name" value="PROKAR_LIPOPROTEIN"/>
    <property type="match status" value="1"/>
</dbReference>
<protein>
    <recommendedName>
        <fullName evidence="1">DUF4296 domain-containing protein</fullName>
    </recommendedName>
</protein>
<dbReference type="InterPro" id="IPR025381">
    <property type="entry name" value="DUF4296"/>
</dbReference>
<sequence length="181" mass="20362">MRIYKVLFFLVPVILLAACKPGRPDGILSPKQMVPLLVDVHLVDGNLANVAQMPDSLFKYGFNQYDAVFKQHKTDSVQFKKSFAWYANEPDQLYEVYVKVTDILKAKSDSSLKVIAKADSLERVKQTKIMAAKAKKMADSVKKAEKRKNDSIAKTSKGKADLIRKKLKTDSVAKKQKTKVI</sequence>
<proteinExistence type="predicted"/>
<evidence type="ECO:0000259" key="1">
    <source>
        <dbReference type="Pfam" id="PF14129"/>
    </source>
</evidence>
<accession>A0ABU3GQN6</accession>
<feature type="domain" description="DUF4296" evidence="1">
    <location>
        <begin position="24"/>
        <end position="109"/>
    </location>
</feature>
<dbReference type="Proteomes" id="UP001258315">
    <property type="component" value="Unassembled WGS sequence"/>
</dbReference>
<gene>
    <name evidence="2" type="ORF">QE417_001144</name>
</gene>